<protein>
    <submittedName>
        <fullName evidence="1">Uncharacterized protein</fullName>
    </submittedName>
</protein>
<accession>A0ABN6JV02</accession>
<name>A0ABN6JV02_9BURK</name>
<keyword evidence="2" id="KW-1185">Reference proteome</keyword>
<reference evidence="1 2" key="1">
    <citation type="journal article" date="2022" name="Front. Microbiol.">
        <title>Identification and characterization of a novel class of self-sufficient cytochrome P450 hydroxylase involved in cyclohexanecarboxylate degradation in Paraburkholderia terrae strain KU-64.</title>
        <authorList>
            <person name="Yamamoto T."/>
            <person name="Hasegawa Y."/>
            <person name="Iwaki H."/>
        </authorList>
    </citation>
    <scope>NUCLEOTIDE SEQUENCE [LARGE SCALE GENOMIC DNA]</scope>
    <source>
        <strain evidence="1 2">KU-64</strain>
    </source>
</reference>
<dbReference type="EMBL" id="AP024958">
    <property type="protein sequence ID" value="BCZ84812.1"/>
    <property type="molecule type" value="Genomic_DNA"/>
</dbReference>
<dbReference type="RefSeq" id="WP_229517803.1">
    <property type="nucleotide sequence ID" value="NZ_AP024958.1"/>
</dbReference>
<organism evidence="1 2">
    <name type="scientific">Paraburkholderia terrae</name>
    <dbReference type="NCBI Taxonomy" id="311230"/>
    <lineage>
        <taxon>Bacteria</taxon>
        <taxon>Pseudomonadati</taxon>
        <taxon>Pseudomonadota</taxon>
        <taxon>Betaproteobacteria</taxon>
        <taxon>Burkholderiales</taxon>
        <taxon>Burkholderiaceae</taxon>
        <taxon>Paraburkholderia</taxon>
    </lineage>
</organism>
<evidence type="ECO:0000313" key="1">
    <source>
        <dbReference type="EMBL" id="BCZ84812.1"/>
    </source>
</evidence>
<sequence>MLFELGVAAGEMLLRADVIDWEECKRVALARQRRYFDAETPEGISEVDRAIAEQVGRNVTEMIRGLSAERGQTVTAAPLITGLRWISSGRGDFSAGQSLVEVKCTNKNFSAADYRQIVLYWLLSYASALENRGQEWSEGILLNPRSGQYVAFGFDEMLHAISAGRTKVEVLQVFASMLDDQGV</sequence>
<gene>
    <name evidence="1" type="ORF">PTKU64_84870</name>
</gene>
<dbReference type="Proteomes" id="UP001319874">
    <property type="component" value="Chromosome 4"/>
</dbReference>
<evidence type="ECO:0000313" key="2">
    <source>
        <dbReference type="Proteomes" id="UP001319874"/>
    </source>
</evidence>
<proteinExistence type="predicted"/>